<accession>A0A7S8FD41</accession>
<evidence type="ECO:0008006" key="3">
    <source>
        <dbReference type="Google" id="ProtNLM"/>
    </source>
</evidence>
<evidence type="ECO:0000313" key="2">
    <source>
        <dbReference type="Proteomes" id="UP000593737"/>
    </source>
</evidence>
<organism evidence="1 2">
    <name type="scientific">Candidatus Nitrospira kreftii</name>
    <dbReference type="NCBI Taxonomy" id="2652173"/>
    <lineage>
        <taxon>Bacteria</taxon>
        <taxon>Pseudomonadati</taxon>
        <taxon>Nitrospirota</taxon>
        <taxon>Nitrospiria</taxon>
        <taxon>Nitrospirales</taxon>
        <taxon>Nitrospiraceae</taxon>
        <taxon>Nitrospira</taxon>
    </lineage>
</organism>
<dbReference type="KEGG" id="nkf:Nkreftii_001387"/>
<proteinExistence type="predicted"/>
<dbReference type="Proteomes" id="UP000593737">
    <property type="component" value="Chromosome"/>
</dbReference>
<name>A0A7S8FD41_9BACT</name>
<dbReference type="SUPFAM" id="SSF52266">
    <property type="entry name" value="SGNH hydrolase"/>
    <property type="match status" value="1"/>
</dbReference>
<dbReference type="AlphaFoldDB" id="A0A7S8FD41"/>
<dbReference type="EMBL" id="CP047423">
    <property type="protein sequence ID" value="QPD03613.1"/>
    <property type="molecule type" value="Genomic_DNA"/>
</dbReference>
<evidence type="ECO:0000313" key="1">
    <source>
        <dbReference type="EMBL" id="QPD03613.1"/>
    </source>
</evidence>
<reference evidence="1 2" key="1">
    <citation type="journal article" date="2020" name="ISME J.">
        <title>Enrichment and physiological characterization of a novel comammox Nitrospira indicates ammonium inhibition of complete nitrification.</title>
        <authorList>
            <person name="Sakoula D."/>
            <person name="Koch H."/>
            <person name="Frank J."/>
            <person name="Jetten M.S.M."/>
            <person name="van Kessel M.A.H.J."/>
            <person name="Lucker S."/>
        </authorList>
    </citation>
    <scope>NUCLEOTIDE SEQUENCE [LARGE SCALE GENOMIC DNA]</scope>
    <source>
        <strain evidence="1">Comreactor17</strain>
    </source>
</reference>
<dbReference type="GO" id="GO:0016788">
    <property type="term" value="F:hydrolase activity, acting on ester bonds"/>
    <property type="evidence" value="ECO:0007669"/>
    <property type="project" value="UniProtKB-ARBA"/>
</dbReference>
<sequence length="315" mass="35249">MKRSLLVILLVIGLDQLIGFMLNRLYLHTVSGDRGGVINGALRQNSDVLVLGSSRARHHVVPAILQEKLSASVFNAGVDGQDFLYAIMLLDIWMQSHAPPKAILLHVDPTSFAHSKQELDRTSIFSGYFWESQRIRSILLMRGKYEWLKYFSSSYRFNGKVLQIAKVLAMGSDDPSDGYVGLQGGLGNGSILPGDAHKIVSEFAVPFWELKLSYLTEIARYCRMTGTRLILFHSPRLREDPAALAAWSKQLSRLQQSHEGVEFLDLTERTLELFAGRTDLYKDGAHLNASGAEVFSTLLADEVLSRLRQINTNLQ</sequence>
<dbReference type="InterPro" id="IPR036514">
    <property type="entry name" value="SGNH_hydro_sf"/>
</dbReference>
<dbReference type="Gene3D" id="3.40.50.1110">
    <property type="entry name" value="SGNH hydrolase"/>
    <property type="match status" value="1"/>
</dbReference>
<protein>
    <recommendedName>
        <fullName evidence="3">SGNH hydrolase-type esterase domain-containing protein</fullName>
    </recommendedName>
</protein>
<gene>
    <name evidence="1" type="ORF">Nkreftii_001387</name>
</gene>